<dbReference type="SUPFAM" id="SSF46894">
    <property type="entry name" value="C-terminal effector domain of the bipartite response regulators"/>
    <property type="match status" value="1"/>
</dbReference>
<keyword evidence="4" id="KW-1185">Reference proteome</keyword>
<proteinExistence type="predicted"/>
<evidence type="ECO:0000313" key="3">
    <source>
        <dbReference type="EMBL" id="CCI54741.1"/>
    </source>
</evidence>
<comment type="caution">
    <text evidence="3">The sequence shown here is derived from an EMBL/GenBank/DDBJ whole genome shotgun (WGS) entry which is preliminary data.</text>
</comment>
<dbReference type="Proteomes" id="UP000035720">
    <property type="component" value="Unassembled WGS sequence"/>
</dbReference>
<feature type="region of interest" description="Disordered" evidence="1">
    <location>
        <begin position="1"/>
        <end position="42"/>
    </location>
</feature>
<dbReference type="Gene3D" id="1.10.10.10">
    <property type="entry name" value="Winged helix-like DNA-binding domain superfamily/Winged helix DNA-binding domain"/>
    <property type="match status" value="1"/>
</dbReference>
<dbReference type="InterPro" id="IPR016032">
    <property type="entry name" value="Sig_transdc_resp-reg_C-effctor"/>
</dbReference>
<dbReference type="PROSITE" id="PS50043">
    <property type="entry name" value="HTH_LUXR_2"/>
    <property type="match status" value="1"/>
</dbReference>
<dbReference type="CDD" id="cd06170">
    <property type="entry name" value="LuxR_C_like"/>
    <property type="match status" value="1"/>
</dbReference>
<dbReference type="GO" id="GO:0003677">
    <property type="term" value="F:DNA binding"/>
    <property type="evidence" value="ECO:0007669"/>
    <property type="project" value="InterPro"/>
</dbReference>
<dbReference type="OrthoDB" id="3369460at2"/>
<dbReference type="RefSeq" id="WP_048547351.1">
    <property type="nucleotide sequence ID" value="NZ_HF571038.1"/>
</dbReference>
<dbReference type="SMART" id="SM00421">
    <property type="entry name" value="HTH_LUXR"/>
    <property type="match status" value="1"/>
</dbReference>
<evidence type="ECO:0000259" key="2">
    <source>
        <dbReference type="PROSITE" id="PS50043"/>
    </source>
</evidence>
<evidence type="ECO:0000313" key="4">
    <source>
        <dbReference type="Proteomes" id="UP000035720"/>
    </source>
</evidence>
<dbReference type="InterPro" id="IPR036388">
    <property type="entry name" value="WH-like_DNA-bd_sf"/>
</dbReference>
<dbReference type="EMBL" id="CAJC01000196">
    <property type="protein sequence ID" value="CCI54741.1"/>
    <property type="molecule type" value="Genomic_DNA"/>
</dbReference>
<dbReference type="InterPro" id="IPR000792">
    <property type="entry name" value="Tscrpt_reg_LuxR_C"/>
</dbReference>
<name>A0A077MBK4_9MICO</name>
<sequence length="375" mass="40403">MAAGDKQSGTGDGRRRPTGTGRTKKESDSDGRALGTPAGTVGARVTTSTGAAVRLVLNEEDISRVYTALLRQQNPSRAALLESALDPDFVDRASVILQSRGLLDPTDPDDWQIPAPELAITAWAAEAERRARSWRANAGQLHQLFLAMRGNEVVDSGNRDLRNLADIASATATITAAAKTDIFSIRADSRRTEQLLLDPFNSHREFFRNAAGDLVRLRAVYDHDVLDIPGALDALRERMIGGEDIRLSSKIHFSAIVVDDVAAVVEFSHIEASGAGSMLVRSRPFVQALLRLGEGLFASGAALPMGEDSRGVDNNAERDALILSLLAAGASDSTITRRLGISQRTVERRIRHLMDHLGAETRFQAGVQAARQGIV</sequence>
<feature type="domain" description="HTH luxR-type" evidence="2">
    <location>
        <begin position="310"/>
        <end position="373"/>
    </location>
</feature>
<reference evidence="3 4" key="1">
    <citation type="journal article" date="2013" name="ISME J.">
        <title>A metabolic model for members of the genus Tetrasphaera involved in enhanced biological phosphorus removal.</title>
        <authorList>
            <person name="Kristiansen R."/>
            <person name="Nguyen H.T.T."/>
            <person name="Saunders A.M."/>
            <person name="Nielsen J.L."/>
            <person name="Wimmer R."/>
            <person name="Le V.Q."/>
            <person name="McIlroy S.J."/>
            <person name="Petrovski S."/>
            <person name="Seviour R.J."/>
            <person name="Calteau A."/>
            <person name="Nielsen K.L."/>
            <person name="Nielsen P.H."/>
        </authorList>
    </citation>
    <scope>NUCLEOTIDE SEQUENCE [LARGE SCALE GENOMIC DNA]</scope>
    <source>
        <strain evidence="3 4">Ben 74</strain>
    </source>
</reference>
<gene>
    <name evidence="3" type="ORF">BN13_810007</name>
</gene>
<accession>A0A077MBK4</accession>
<dbReference type="AlphaFoldDB" id="A0A077MBK4"/>
<dbReference type="STRING" id="1193518.BN13_810007"/>
<evidence type="ECO:0000256" key="1">
    <source>
        <dbReference type="SAM" id="MobiDB-lite"/>
    </source>
</evidence>
<protein>
    <submittedName>
        <fullName evidence="3">Putative transcriptional regulatory protein</fullName>
    </submittedName>
</protein>
<organism evidence="3 4">
    <name type="scientific">Nostocoides jenkinsii Ben 74</name>
    <dbReference type="NCBI Taxonomy" id="1193518"/>
    <lineage>
        <taxon>Bacteria</taxon>
        <taxon>Bacillati</taxon>
        <taxon>Actinomycetota</taxon>
        <taxon>Actinomycetes</taxon>
        <taxon>Micrococcales</taxon>
        <taxon>Intrasporangiaceae</taxon>
        <taxon>Nostocoides</taxon>
    </lineage>
</organism>
<dbReference type="GO" id="GO:0006355">
    <property type="term" value="P:regulation of DNA-templated transcription"/>
    <property type="evidence" value="ECO:0007669"/>
    <property type="project" value="InterPro"/>
</dbReference>
<dbReference type="Pfam" id="PF00196">
    <property type="entry name" value="GerE"/>
    <property type="match status" value="1"/>
</dbReference>